<dbReference type="Gene3D" id="3.40.50.10350">
    <property type="entry name" value="Glycerate kinase, domain 1"/>
    <property type="match status" value="1"/>
</dbReference>
<evidence type="ECO:0000313" key="5">
    <source>
        <dbReference type="EMBL" id="MBC5620721.1"/>
    </source>
</evidence>
<dbReference type="SUPFAM" id="SSF110738">
    <property type="entry name" value="Glycerate kinase I"/>
    <property type="match status" value="1"/>
</dbReference>
<sequence length="374" mass="40187">MNFLNGRHILIAPNAFKGSINAFDFCKVVAAEFEECGLSTVSLPLGDGGDGTAEIIAWYLDAIPVKTLTKDALGREHTASYFMHENTAIIELAAACGLKHLKREEYDILNATTTGFGILINHAIAHGAKELILCVGGSASVDGGTGALLEMGLTIVNEESKNNNHITDIKDIDIEYLQQKFKDIRITILCDVDNPLCGPEGAASVFGPQKGASPEQVIMLDKQLRYFADLLHAKTGKEVCNLKHGGAAGGITAAMYALLNARLVSGSSYCLSLARFREHLSGAAVVITGEGKIDLQSLYGKIPGTVASLCRERNIPVYAIVGLAEKQAIPYFDKVFTLVTYARSVHDSITNTSHYLKLAAQAMIDTLYLSAYSD</sequence>
<dbReference type="InterPro" id="IPR018197">
    <property type="entry name" value="Glycerate_kinase_RE-like"/>
</dbReference>
<dbReference type="InterPro" id="IPR018193">
    <property type="entry name" value="Glyc_kinase_flavodox-like_fold"/>
</dbReference>
<dbReference type="Gene3D" id="3.90.1510.10">
    <property type="entry name" value="Glycerate kinase, domain 2"/>
    <property type="match status" value="1"/>
</dbReference>
<protein>
    <submittedName>
        <fullName evidence="5">Glycerate kinase</fullName>
    </submittedName>
</protein>
<keyword evidence="3 4" id="KW-0418">Kinase</keyword>
<gene>
    <name evidence="5" type="ORF">H8S64_06380</name>
</gene>
<comment type="similarity">
    <text evidence="1 4">Belongs to the glycerate kinase type-1 family.</text>
</comment>
<dbReference type="InterPro" id="IPR004381">
    <property type="entry name" value="Glycerate_kinase"/>
</dbReference>
<dbReference type="Proteomes" id="UP000646484">
    <property type="component" value="Unassembled WGS sequence"/>
</dbReference>
<reference evidence="5 6" key="1">
    <citation type="submission" date="2020-08" db="EMBL/GenBank/DDBJ databases">
        <title>Genome public.</title>
        <authorList>
            <person name="Liu C."/>
            <person name="Sun Q."/>
        </authorList>
    </citation>
    <scope>NUCLEOTIDE SEQUENCE [LARGE SCALE GENOMIC DNA]</scope>
    <source>
        <strain evidence="5 6">NSJ-56</strain>
    </source>
</reference>
<dbReference type="EMBL" id="JACOOH010000002">
    <property type="protein sequence ID" value="MBC5620721.1"/>
    <property type="molecule type" value="Genomic_DNA"/>
</dbReference>
<evidence type="ECO:0000313" key="6">
    <source>
        <dbReference type="Proteomes" id="UP000646484"/>
    </source>
</evidence>
<keyword evidence="6" id="KW-1185">Reference proteome</keyword>
<dbReference type="GO" id="GO:0016301">
    <property type="term" value="F:kinase activity"/>
    <property type="evidence" value="ECO:0007669"/>
    <property type="project" value="UniProtKB-KW"/>
</dbReference>
<dbReference type="PANTHER" id="PTHR21599:SF0">
    <property type="entry name" value="GLYCERATE KINASE"/>
    <property type="match status" value="1"/>
</dbReference>
<evidence type="ECO:0000256" key="2">
    <source>
        <dbReference type="ARBA" id="ARBA00022679"/>
    </source>
</evidence>
<dbReference type="PANTHER" id="PTHR21599">
    <property type="entry name" value="GLYCERATE KINASE"/>
    <property type="match status" value="1"/>
</dbReference>
<organism evidence="5 6">
    <name type="scientific">Butyricimonas hominis</name>
    <dbReference type="NCBI Taxonomy" id="2763032"/>
    <lineage>
        <taxon>Bacteria</taxon>
        <taxon>Pseudomonadati</taxon>
        <taxon>Bacteroidota</taxon>
        <taxon>Bacteroidia</taxon>
        <taxon>Bacteroidales</taxon>
        <taxon>Odoribacteraceae</taxon>
        <taxon>Butyricimonas</taxon>
    </lineage>
</organism>
<keyword evidence="2 4" id="KW-0808">Transferase</keyword>
<accession>A0ABR7CYH8</accession>
<proteinExistence type="inferred from homology"/>
<dbReference type="NCBIfam" id="TIGR00045">
    <property type="entry name" value="glycerate kinase"/>
    <property type="match status" value="1"/>
</dbReference>
<comment type="caution">
    <text evidence="5">The sequence shown here is derived from an EMBL/GenBank/DDBJ whole genome shotgun (WGS) entry which is preliminary data.</text>
</comment>
<evidence type="ECO:0000256" key="1">
    <source>
        <dbReference type="ARBA" id="ARBA00006284"/>
    </source>
</evidence>
<evidence type="ECO:0000256" key="4">
    <source>
        <dbReference type="PIRNR" id="PIRNR006078"/>
    </source>
</evidence>
<dbReference type="InterPro" id="IPR036129">
    <property type="entry name" value="Glycerate_kinase_sf"/>
</dbReference>
<dbReference type="RefSeq" id="WP_186975392.1">
    <property type="nucleotide sequence ID" value="NZ_JACOOH010000002.1"/>
</dbReference>
<evidence type="ECO:0000256" key="3">
    <source>
        <dbReference type="ARBA" id="ARBA00022777"/>
    </source>
</evidence>
<dbReference type="Pfam" id="PF02595">
    <property type="entry name" value="Gly_kinase"/>
    <property type="match status" value="1"/>
</dbReference>
<name>A0ABR7CYH8_9BACT</name>
<dbReference type="PIRSF" id="PIRSF006078">
    <property type="entry name" value="GlxK"/>
    <property type="match status" value="1"/>
</dbReference>